<comment type="caution">
    <text evidence="8">The sequence shown here is derived from an EMBL/GenBank/DDBJ whole genome shotgun (WGS) entry which is preliminary data.</text>
</comment>
<evidence type="ECO:0000256" key="7">
    <source>
        <dbReference type="SAM" id="Phobius"/>
    </source>
</evidence>
<proteinExistence type="predicted"/>
<sequence length="324" mass="36783">MKPALKMWLQQRLKVFPGLLSSSWARRVLAFLGFLVIIYWYFSLKSSYKSLWYSGLPKGASGACLLVQTKQWKALAEKGELLLINFPGEEAKLQGPTVVGNGHIIVDVGKNNLWVSSLSVLFHLTSYFPLTFAKSTGVSTELHATAVMLKDGMVRTIRCLQFETSDSSRDCVTVREDHFAHRSRPHVYVQRIHITNPSDRVATFEIFSQKPINGEKFSSSVEKLQERQFVLSSGRVTVDNGKIILVVVATKKIINRVQVSPKSEYDETIFSVVYTSDPIDPGKLIDTFSKLRESAKKEMMELMHMINEDLFHSISRYGRTYSYQ</sequence>
<feature type="transmembrane region" description="Helical" evidence="7">
    <location>
        <begin position="24"/>
        <end position="42"/>
    </location>
</feature>
<dbReference type="GO" id="GO:0016020">
    <property type="term" value="C:membrane"/>
    <property type="evidence" value="ECO:0007669"/>
    <property type="project" value="UniProtKB-SubCell"/>
</dbReference>
<evidence type="ECO:0000256" key="5">
    <source>
        <dbReference type="ARBA" id="ARBA00023136"/>
    </source>
</evidence>
<protein>
    <submittedName>
        <fullName evidence="8">Uncharacterized protein</fullName>
    </submittedName>
</protein>
<organism evidence="8 9">
    <name type="scientific">Hymenochirus boettgeri</name>
    <name type="common">Congo dwarf clawed frog</name>
    <dbReference type="NCBI Taxonomy" id="247094"/>
    <lineage>
        <taxon>Eukaryota</taxon>
        <taxon>Metazoa</taxon>
        <taxon>Chordata</taxon>
        <taxon>Craniata</taxon>
        <taxon>Vertebrata</taxon>
        <taxon>Euteleostomi</taxon>
        <taxon>Amphibia</taxon>
        <taxon>Batrachia</taxon>
        <taxon>Anura</taxon>
        <taxon>Pipoidea</taxon>
        <taxon>Pipidae</taxon>
        <taxon>Pipinae</taxon>
        <taxon>Hymenochirus</taxon>
    </lineage>
</organism>
<dbReference type="OrthoDB" id="10017443at2759"/>
<keyword evidence="6" id="KW-0325">Glycoprotein</keyword>
<dbReference type="PANTHER" id="PTHR31386:SF2">
    <property type="entry name" value="SIMILAR TO RIKEN CDNA 2510039O18"/>
    <property type="match status" value="1"/>
</dbReference>
<dbReference type="PANTHER" id="PTHR31386">
    <property type="entry name" value="UNCHARACTERIZED PROTEIN KIAA2013"/>
    <property type="match status" value="1"/>
</dbReference>
<keyword evidence="3" id="KW-0732">Signal</keyword>
<dbReference type="AlphaFoldDB" id="A0A8T2ISS1"/>
<feature type="non-terminal residue" evidence="8">
    <location>
        <position position="324"/>
    </location>
</feature>
<name>A0A8T2ISS1_9PIPI</name>
<reference evidence="8" key="1">
    <citation type="thesis" date="2020" institute="ProQuest LLC" country="789 East Eisenhower Parkway, Ann Arbor, MI, USA">
        <title>Comparative Genomics and Chromosome Evolution.</title>
        <authorList>
            <person name="Mudd A.B."/>
        </authorList>
    </citation>
    <scope>NUCLEOTIDE SEQUENCE</scope>
    <source>
        <strain evidence="8">Female2</strain>
        <tissue evidence="8">Blood</tissue>
    </source>
</reference>
<dbReference type="Pfam" id="PF10222">
    <property type="entry name" value="DUF2152"/>
    <property type="match status" value="1"/>
</dbReference>
<keyword evidence="2 7" id="KW-0812">Transmembrane</keyword>
<evidence type="ECO:0000256" key="2">
    <source>
        <dbReference type="ARBA" id="ARBA00022692"/>
    </source>
</evidence>
<evidence type="ECO:0000256" key="6">
    <source>
        <dbReference type="ARBA" id="ARBA00023180"/>
    </source>
</evidence>
<dbReference type="Proteomes" id="UP000812440">
    <property type="component" value="Chromosome 7"/>
</dbReference>
<keyword evidence="4 7" id="KW-1133">Transmembrane helix</keyword>
<gene>
    <name evidence="8" type="ORF">GDO86_012927</name>
</gene>
<evidence type="ECO:0000256" key="4">
    <source>
        <dbReference type="ARBA" id="ARBA00022989"/>
    </source>
</evidence>
<accession>A0A8T2ISS1</accession>
<keyword evidence="5 7" id="KW-0472">Membrane</keyword>
<dbReference type="EMBL" id="JAACNH010000008">
    <property type="protein sequence ID" value="KAG8434763.1"/>
    <property type="molecule type" value="Genomic_DNA"/>
</dbReference>
<evidence type="ECO:0000313" key="9">
    <source>
        <dbReference type="Proteomes" id="UP000812440"/>
    </source>
</evidence>
<evidence type="ECO:0000313" key="8">
    <source>
        <dbReference type="EMBL" id="KAG8434763.1"/>
    </source>
</evidence>
<comment type="subcellular location">
    <subcellularLocation>
        <location evidence="1">Membrane</location>
        <topology evidence="1">Single-pass type I membrane protein</topology>
    </subcellularLocation>
</comment>
<dbReference type="InterPro" id="IPR018795">
    <property type="entry name" value="K2013-like"/>
</dbReference>
<evidence type="ECO:0000256" key="1">
    <source>
        <dbReference type="ARBA" id="ARBA00004479"/>
    </source>
</evidence>
<keyword evidence="9" id="KW-1185">Reference proteome</keyword>
<evidence type="ECO:0000256" key="3">
    <source>
        <dbReference type="ARBA" id="ARBA00022729"/>
    </source>
</evidence>